<feature type="compositionally biased region" description="Basic and acidic residues" evidence="1">
    <location>
        <begin position="1"/>
        <end position="10"/>
    </location>
</feature>
<comment type="caution">
    <text evidence="3">The sequence shown here is derived from an EMBL/GenBank/DDBJ whole genome shotgun (WGS) entry which is preliminary data.</text>
</comment>
<keyword evidence="2" id="KW-0812">Transmembrane</keyword>
<evidence type="ECO:0000313" key="4">
    <source>
        <dbReference type="Proteomes" id="UP001501266"/>
    </source>
</evidence>
<keyword evidence="4" id="KW-1185">Reference proteome</keyword>
<name>A0ABN1YP21_9MICO</name>
<proteinExistence type="predicted"/>
<feature type="transmembrane region" description="Helical" evidence="2">
    <location>
        <begin position="77"/>
        <end position="98"/>
    </location>
</feature>
<dbReference type="Pfam" id="PF11188">
    <property type="entry name" value="DUF2975"/>
    <property type="match status" value="1"/>
</dbReference>
<feature type="transmembrane region" description="Helical" evidence="2">
    <location>
        <begin position="146"/>
        <end position="165"/>
    </location>
</feature>
<evidence type="ECO:0008006" key="5">
    <source>
        <dbReference type="Google" id="ProtNLM"/>
    </source>
</evidence>
<keyword evidence="2" id="KW-1133">Transmembrane helix</keyword>
<feature type="transmembrane region" description="Helical" evidence="2">
    <location>
        <begin position="118"/>
        <end position="140"/>
    </location>
</feature>
<protein>
    <recommendedName>
        <fullName evidence="5">DUF2975 domain-containing protein</fullName>
    </recommendedName>
</protein>
<accession>A0ABN1YP21</accession>
<feature type="transmembrane region" description="Helical" evidence="2">
    <location>
        <begin position="35"/>
        <end position="57"/>
    </location>
</feature>
<evidence type="ECO:0000256" key="2">
    <source>
        <dbReference type="SAM" id="Phobius"/>
    </source>
</evidence>
<sequence>MEARGIERRGGSALEPSAPAGSGTTLTRADASRAVVSLVIVVLLAASVYAEAVVLPAEVAETVRVFPEVERLAVPGLVWGVLVVTTFQIAAIACLRLVVLSRTDRKLRASAYKWWRMVVACCGAFTALVVLASASLASMGYLTPGLLIPCVVAVGAVIAAVCLIASRLTRRPRA</sequence>
<feature type="region of interest" description="Disordered" evidence="1">
    <location>
        <begin position="1"/>
        <end position="25"/>
    </location>
</feature>
<dbReference type="InterPro" id="IPR021354">
    <property type="entry name" value="DUF2975"/>
</dbReference>
<reference evidence="3 4" key="1">
    <citation type="journal article" date="2019" name="Int. J. Syst. Evol. Microbiol.">
        <title>The Global Catalogue of Microorganisms (GCM) 10K type strain sequencing project: providing services to taxonomists for standard genome sequencing and annotation.</title>
        <authorList>
            <consortium name="The Broad Institute Genomics Platform"/>
            <consortium name="The Broad Institute Genome Sequencing Center for Infectious Disease"/>
            <person name="Wu L."/>
            <person name="Ma J."/>
        </authorList>
    </citation>
    <scope>NUCLEOTIDE SEQUENCE [LARGE SCALE GENOMIC DNA]</scope>
    <source>
        <strain evidence="3 4">JCM 12398</strain>
    </source>
</reference>
<evidence type="ECO:0000256" key="1">
    <source>
        <dbReference type="SAM" id="MobiDB-lite"/>
    </source>
</evidence>
<keyword evidence="2" id="KW-0472">Membrane</keyword>
<organism evidence="3 4">
    <name type="scientific">Agrococcus citreus</name>
    <dbReference type="NCBI Taxonomy" id="84643"/>
    <lineage>
        <taxon>Bacteria</taxon>
        <taxon>Bacillati</taxon>
        <taxon>Actinomycetota</taxon>
        <taxon>Actinomycetes</taxon>
        <taxon>Micrococcales</taxon>
        <taxon>Microbacteriaceae</taxon>
        <taxon>Agrococcus</taxon>
    </lineage>
</organism>
<dbReference type="EMBL" id="BAAAKK010000001">
    <property type="protein sequence ID" value="GAA1419102.1"/>
    <property type="molecule type" value="Genomic_DNA"/>
</dbReference>
<dbReference type="Proteomes" id="UP001501266">
    <property type="component" value="Unassembled WGS sequence"/>
</dbReference>
<gene>
    <name evidence="3" type="ORF">GCM10009640_06210</name>
</gene>
<evidence type="ECO:0000313" key="3">
    <source>
        <dbReference type="EMBL" id="GAA1419102.1"/>
    </source>
</evidence>